<dbReference type="Proteomes" id="UP000094009">
    <property type="component" value="Unassembled WGS sequence"/>
</dbReference>
<dbReference type="AlphaFoldDB" id="A0A853L057"/>
<proteinExistence type="predicted"/>
<comment type="caution">
    <text evidence="1">The sequence shown here is derived from an EMBL/GenBank/DDBJ whole genome shotgun (WGS) entry which is preliminary data.</text>
</comment>
<accession>A0A853L057</accession>
<name>A0A853L057_9PROT</name>
<protein>
    <submittedName>
        <fullName evidence="1">Uncharacterized protein</fullName>
    </submittedName>
</protein>
<gene>
    <name evidence="1" type="ORF">TH4_08235</name>
</gene>
<dbReference type="EMBL" id="JPVZ01000003">
    <property type="protein sequence ID" value="OAZ10229.1"/>
    <property type="molecule type" value="Genomic_DNA"/>
</dbReference>
<sequence length="67" mass="7275">MRNQFRSVFGGGSEPPIRGHALREVCKHAQVSKVTKAQQCGASDMLIPSPVLSIKFRLLPAVAWIAS</sequence>
<organism evidence="1 2">
    <name type="scientific">Thalassospira tepidiphila MCCC 1A03514</name>
    <dbReference type="NCBI Taxonomy" id="1177930"/>
    <lineage>
        <taxon>Bacteria</taxon>
        <taxon>Pseudomonadati</taxon>
        <taxon>Pseudomonadota</taxon>
        <taxon>Alphaproteobacteria</taxon>
        <taxon>Rhodospirillales</taxon>
        <taxon>Thalassospiraceae</taxon>
        <taxon>Thalassospira</taxon>
    </lineage>
</organism>
<evidence type="ECO:0000313" key="1">
    <source>
        <dbReference type="EMBL" id="OAZ10229.1"/>
    </source>
</evidence>
<evidence type="ECO:0000313" key="2">
    <source>
        <dbReference type="Proteomes" id="UP000094009"/>
    </source>
</evidence>
<reference evidence="1 2" key="1">
    <citation type="submission" date="2014-07" db="EMBL/GenBank/DDBJ databases">
        <title>Draft genome sequence of Thalassospira tepidiphila 1-1B.</title>
        <authorList>
            <person name="Lai Q."/>
            <person name="Shao Z."/>
        </authorList>
    </citation>
    <scope>NUCLEOTIDE SEQUENCE [LARGE SCALE GENOMIC DNA]</scope>
    <source>
        <strain evidence="1 2">MCCC 1A03514</strain>
    </source>
</reference>